<evidence type="ECO:0000313" key="2">
    <source>
        <dbReference type="Proteomes" id="UP000765509"/>
    </source>
</evidence>
<gene>
    <name evidence="1" type="ORF">O181_037088</name>
</gene>
<dbReference type="OrthoDB" id="2505547at2759"/>
<keyword evidence="2" id="KW-1185">Reference proteome</keyword>
<proteinExistence type="predicted"/>
<reference evidence="1" key="1">
    <citation type="submission" date="2021-03" db="EMBL/GenBank/DDBJ databases">
        <title>Draft genome sequence of rust myrtle Austropuccinia psidii MF-1, a brazilian biotype.</title>
        <authorList>
            <person name="Quecine M.C."/>
            <person name="Pachon D.M.R."/>
            <person name="Bonatelli M.L."/>
            <person name="Correr F.H."/>
            <person name="Franceschini L.M."/>
            <person name="Leite T.F."/>
            <person name="Margarido G.R.A."/>
            <person name="Almeida C.A."/>
            <person name="Ferrarezi J.A."/>
            <person name="Labate C.A."/>
        </authorList>
    </citation>
    <scope>NUCLEOTIDE SEQUENCE</scope>
    <source>
        <strain evidence="1">MF-1</strain>
    </source>
</reference>
<accession>A0A9Q3D8P3</accession>
<dbReference type="EMBL" id="AVOT02014150">
    <property type="protein sequence ID" value="MBW0497373.1"/>
    <property type="molecule type" value="Genomic_DNA"/>
</dbReference>
<organism evidence="1 2">
    <name type="scientific">Austropuccinia psidii MF-1</name>
    <dbReference type="NCBI Taxonomy" id="1389203"/>
    <lineage>
        <taxon>Eukaryota</taxon>
        <taxon>Fungi</taxon>
        <taxon>Dikarya</taxon>
        <taxon>Basidiomycota</taxon>
        <taxon>Pucciniomycotina</taxon>
        <taxon>Pucciniomycetes</taxon>
        <taxon>Pucciniales</taxon>
        <taxon>Sphaerophragmiaceae</taxon>
        <taxon>Austropuccinia</taxon>
    </lineage>
</organism>
<evidence type="ECO:0000313" key="1">
    <source>
        <dbReference type="EMBL" id="MBW0497373.1"/>
    </source>
</evidence>
<sequence>MYIHNHTARAAPEDVRFHTFKESRQQKRRTKASLQGGGLFFAKFSKVGSIVPKVSKKFGCSQNAIAAIGTLFPYHQQLRMVLPAYDRFVQELYRAEDRSSHLQQDGSNFAKQPSLVIWKPLSPRDRAISHFINAMLFPDFALCIGVVPARGTAKEFFDSIKARCCPGNCFQKLQVVRDLLDLLVENGAGQHKPNSTIILSL</sequence>
<name>A0A9Q3D8P3_9BASI</name>
<comment type="caution">
    <text evidence="1">The sequence shown here is derived from an EMBL/GenBank/DDBJ whole genome shotgun (WGS) entry which is preliminary data.</text>
</comment>
<dbReference type="AlphaFoldDB" id="A0A9Q3D8P3"/>
<protein>
    <submittedName>
        <fullName evidence="1">Uncharacterized protein</fullName>
    </submittedName>
</protein>
<dbReference type="Proteomes" id="UP000765509">
    <property type="component" value="Unassembled WGS sequence"/>
</dbReference>